<comment type="subcellular location">
    <subcellularLocation>
        <location evidence="2 18">Mitochondrion inner membrane</location>
        <topology evidence="2 18">Multi-pass membrane protein</topology>
    </subcellularLocation>
</comment>
<dbReference type="PANTHER" id="PTHR46552">
    <property type="entry name" value="NADH-UBIQUINONE OXIDOREDUCTASE CHAIN 2"/>
    <property type="match status" value="1"/>
</dbReference>
<dbReference type="GO" id="GO:0008137">
    <property type="term" value="F:NADH dehydrogenase (ubiquinone) activity"/>
    <property type="evidence" value="ECO:0007669"/>
    <property type="project" value="UniProtKB-EC"/>
</dbReference>
<dbReference type="InterPro" id="IPR050175">
    <property type="entry name" value="Complex_I_Subunit_2"/>
</dbReference>
<evidence type="ECO:0000256" key="7">
    <source>
        <dbReference type="ARBA" id="ARBA00022660"/>
    </source>
</evidence>
<evidence type="ECO:0000256" key="10">
    <source>
        <dbReference type="ARBA" id="ARBA00022967"/>
    </source>
</evidence>
<geneLocation type="mitochondrion" evidence="20"/>
<feature type="transmembrane region" description="Helical" evidence="18">
    <location>
        <begin position="261"/>
        <end position="281"/>
    </location>
</feature>
<evidence type="ECO:0000256" key="16">
    <source>
        <dbReference type="ARBA" id="ARBA00023136"/>
    </source>
</evidence>
<feature type="transmembrane region" description="Helical" evidence="18">
    <location>
        <begin position="187"/>
        <end position="207"/>
    </location>
</feature>
<accession>A0A7R6D8B0</accession>
<gene>
    <name evidence="20" type="primary">nad2</name>
</gene>
<evidence type="ECO:0000256" key="17">
    <source>
        <dbReference type="ARBA" id="ARBA00049551"/>
    </source>
</evidence>
<proteinExistence type="inferred from homology"/>
<dbReference type="InterPro" id="IPR001750">
    <property type="entry name" value="ND/Mrp_TM"/>
</dbReference>
<dbReference type="Pfam" id="PF00361">
    <property type="entry name" value="Proton_antipo_M"/>
    <property type="match status" value="1"/>
</dbReference>
<evidence type="ECO:0000256" key="2">
    <source>
        <dbReference type="ARBA" id="ARBA00004448"/>
    </source>
</evidence>
<keyword evidence="9 18" id="KW-0999">Mitochondrion inner membrane</keyword>
<evidence type="ECO:0000256" key="4">
    <source>
        <dbReference type="ARBA" id="ARBA00012944"/>
    </source>
</evidence>
<evidence type="ECO:0000256" key="9">
    <source>
        <dbReference type="ARBA" id="ARBA00022792"/>
    </source>
</evidence>
<feature type="transmembrane region" description="Helical" evidence="18">
    <location>
        <begin position="6"/>
        <end position="31"/>
    </location>
</feature>
<feature type="transmembrane region" description="Helical" evidence="18">
    <location>
        <begin position="162"/>
        <end position="181"/>
    </location>
</feature>
<sequence>MFLQGLFLFFILMGIIMIFSSKSWLMIWVGLELTMFSFIPLLGEKSQQVEGAMKYFLAQTMGSLMLIMSTPFLFMESAVFYFLMLALIFKVGAPPLHFWYIDIMYSLNWKQLWFLFTIQKIGPLLSLFYLLESKMNNLFMGFIILSMFTGSMGGLNQKYIKILLGYSSISHTGWALASMIFGYYMFILYFIMYSFILTSLMLIIYYLNLPKSIFHMEWWSLKDSLLFFMNLLSLGGMPPFLGFFMKWMVIESLYKADFYFMSMYFIFMALLTMFYYINLFIYTTMNNIIISKLFDKMKNKMLFKEVLIMTSLNFLPLLFFMFL</sequence>
<feature type="domain" description="NADH:quinone oxidoreductase/Mrp antiporter transmembrane" evidence="19">
    <location>
        <begin position="21"/>
        <end position="272"/>
    </location>
</feature>
<feature type="transmembrane region" description="Helical" evidence="18">
    <location>
        <begin position="227"/>
        <end position="249"/>
    </location>
</feature>
<reference evidence="20" key="1">
    <citation type="submission" date="2016-12" db="EMBL/GenBank/DDBJ databases">
        <title>A first mitochondrial genomes of three bathynellaceans (Malacostraca: Syncarida: Bathynellacea), and their phylogenetic position in Malacostraca.</title>
        <authorList>
            <person name="Song J.-H."/>
            <person name="Cho J.-L."/>
            <person name="Min G.-S."/>
        </authorList>
    </citation>
    <scope>NUCLEOTIDE SEQUENCE</scope>
    <source>
        <strain evidence="20">A</strain>
    </source>
</reference>
<keyword evidence="10 18" id="KW-1278">Translocase</keyword>
<evidence type="ECO:0000313" key="20">
    <source>
        <dbReference type="EMBL" id="ASV72576.1"/>
    </source>
</evidence>
<evidence type="ECO:0000256" key="12">
    <source>
        <dbReference type="ARBA" id="ARBA00022989"/>
    </source>
</evidence>
<keyword evidence="11 18" id="KW-0249">Electron transport</keyword>
<keyword evidence="6" id="KW-0813">Transport</keyword>
<evidence type="ECO:0000256" key="13">
    <source>
        <dbReference type="ARBA" id="ARBA00023027"/>
    </source>
</evidence>
<keyword evidence="13 18" id="KW-0520">NAD</keyword>
<evidence type="ECO:0000256" key="8">
    <source>
        <dbReference type="ARBA" id="ARBA00022692"/>
    </source>
</evidence>
<comment type="catalytic activity">
    <reaction evidence="17 18">
        <text>a ubiquinone + NADH + 5 H(+)(in) = a ubiquinol + NAD(+) + 4 H(+)(out)</text>
        <dbReference type="Rhea" id="RHEA:29091"/>
        <dbReference type="Rhea" id="RHEA-COMP:9565"/>
        <dbReference type="Rhea" id="RHEA-COMP:9566"/>
        <dbReference type="ChEBI" id="CHEBI:15378"/>
        <dbReference type="ChEBI" id="CHEBI:16389"/>
        <dbReference type="ChEBI" id="CHEBI:17976"/>
        <dbReference type="ChEBI" id="CHEBI:57540"/>
        <dbReference type="ChEBI" id="CHEBI:57945"/>
        <dbReference type="EC" id="7.1.1.2"/>
    </reaction>
</comment>
<feature type="transmembrane region" description="Helical" evidence="18">
    <location>
        <begin position="80"/>
        <end position="100"/>
    </location>
</feature>
<dbReference type="EC" id="7.1.1.2" evidence="4 18"/>
<comment type="function">
    <text evidence="1">Core subunit of the mitochondrial membrane respiratory chain NADH dehydrogenase (Complex I) that is believed to belong to the minimal assembly required for catalysis. Complex I functions in the transfer of electrons from NADH to the respiratory chain. The immediate electron acceptor for the enzyme is believed to be ubiquinone.</text>
</comment>
<keyword evidence="8 18" id="KW-0812">Transmembrane</keyword>
<dbReference type="InterPro" id="IPR003917">
    <property type="entry name" value="NADH_UbQ_OxRdtase_chain2"/>
</dbReference>
<comment type="similarity">
    <text evidence="3 18">Belongs to the complex I subunit 2 family.</text>
</comment>
<feature type="transmembrane region" description="Helical" evidence="18">
    <location>
        <begin position="137"/>
        <end position="155"/>
    </location>
</feature>
<keyword evidence="12 18" id="KW-1133">Transmembrane helix</keyword>
<evidence type="ECO:0000256" key="18">
    <source>
        <dbReference type="RuleBase" id="RU003403"/>
    </source>
</evidence>
<evidence type="ECO:0000256" key="6">
    <source>
        <dbReference type="ARBA" id="ARBA00022448"/>
    </source>
</evidence>
<feature type="transmembrane region" description="Helical" evidence="18">
    <location>
        <begin position="112"/>
        <end position="131"/>
    </location>
</feature>
<feature type="transmembrane region" description="Helical" evidence="18">
    <location>
        <begin position="52"/>
        <end position="74"/>
    </location>
</feature>
<organism evidence="20">
    <name type="scientific">Allobathynella sp. JHS-2017</name>
    <dbReference type="NCBI Taxonomy" id="2025385"/>
    <lineage>
        <taxon>Eukaryota</taxon>
        <taxon>Metazoa</taxon>
        <taxon>Ecdysozoa</taxon>
        <taxon>Arthropoda</taxon>
        <taxon>Crustacea</taxon>
        <taxon>Multicrustacea</taxon>
        <taxon>Malacostraca</taxon>
        <taxon>Eumalacostraca</taxon>
        <taxon>Syncarida</taxon>
        <taxon>Bathynellacea</taxon>
        <taxon>Parabathynellidae</taxon>
        <taxon>Allobathynella</taxon>
    </lineage>
</organism>
<keyword evidence="16 18" id="KW-0472">Membrane</keyword>
<dbReference type="EMBL" id="KY310669">
    <property type="protein sequence ID" value="ASV72576.1"/>
    <property type="molecule type" value="Genomic_DNA"/>
</dbReference>
<evidence type="ECO:0000259" key="19">
    <source>
        <dbReference type="Pfam" id="PF00361"/>
    </source>
</evidence>
<evidence type="ECO:0000256" key="14">
    <source>
        <dbReference type="ARBA" id="ARBA00023075"/>
    </source>
</evidence>
<feature type="transmembrane region" description="Helical" evidence="18">
    <location>
        <begin position="302"/>
        <end position="322"/>
    </location>
</feature>
<name>A0A7R6D8B0_9CRUS</name>
<comment type="function">
    <text evidence="18">Core subunit of the mitochondrial membrane respiratory chain NADH dehydrogenase (Complex I) which catalyzes electron transfer from NADH through the respiratory chain, using ubiquinone as an electron acceptor. Essential for the catalytic activity and assembly of complex I.</text>
</comment>
<evidence type="ECO:0000256" key="3">
    <source>
        <dbReference type="ARBA" id="ARBA00007012"/>
    </source>
</evidence>
<evidence type="ECO:0000256" key="11">
    <source>
        <dbReference type="ARBA" id="ARBA00022982"/>
    </source>
</evidence>
<evidence type="ECO:0000256" key="1">
    <source>
        <dbReference type="ARBA" id="ARBA00003257"/>
    </source>
</evidence>
<dbReference type="AlphaFoldDB" id="A0A7R6D8B0"/>
<dbReference type="GO" id="GO:0006120">
    <property type="term" value="P:mitochondrial electron transport, NADH to ubiquinone"/>
    <property type="evidence" value="ECO:0007669"/>
    <property type="project" value="InterPro"/>
</dbReference>
<dbReference type="PANTHER" id="PTHR46552:SF1">
    <property type="entry name" value="NADH-UBIQUINONE OXIDOREDUCTASE CHAIN 2"/>
    <property type="match status" value="1"/>
</dbReference>
<keyword evidence="7 18" id="KW-0679">Respiratory chain</keyword>
<dbReference type="GO" id="GO:0005743">
    <property type="term" value="C:mitochondrial inner membrane"/>
    <property type="evidence" value="ECO:0007669"/>
    <property type="project" value="UniProtKB-SubCell"/>
</dbReference>
<keyword evidence="15 18" id="KW-0496">Mitochondrion</keyword>
<evidence type="ECO:0000256" key="15">
    <source>
        <dbReference type="ARBA" id="ARBA00023128"/>
    </source>
</evidence>
<dbReference type="PRINTS" id="PR01436">
    <property type="entry name" value="NADHDHGNASE2"/>
</dbReference>
<evidence type="ECO:0000256" key="5">
    <source>
        <dbReference type="ARBA" id="ARBA00021008"/>
    </source>
</evidence>
<protein>
    <recommendedName>
        <fullName evidence="5 18">NADH-ubiquinone oxidoreductase chain 2</fullName>
        <ecNumber evidence="4 18">7.1.1.2</ecNumber>
    </recommendedName>
</protein>
<keyword evidence="14 18" id="KW-0830">Ubiquinone</keyword>